<evidence type="ECO:0000256" key="1">
    <source>
        <dbReference type="ARBA" id="ARBA00023242"/>
    </source>
</evidence>
<dbReference type="PANTHER" id="PTHR47784">
    <property type="entry name" value="STEROL UPTAKE CONTROL PROTEIN 2"/>
    <property type="match status" value="1"/>
</dbReference>
<dbReference type="EMBL" id="CABFNO020001469">
    <property type="protein sequence ID" value="CAG9990260.1"/>
    <property type="molecule type" value="Genomic_DNA"/>
</dbReference>
<reference evidence="4" key="1">
    <citation type="submission" date="2019-06" db="EMBL/GenBank/DDBJ databases">
        <authorList>
            <person name="Broberg M."/>
        </authorList>
    </citation>
    <scope>NUCLEOTIDE SEQUENCE [LARGE SCALE GENOMIC DNA]</scope>
</reference>
<dbReference type="InterPro" id="IPR053157">
    <property type="entry name" value="Sterol_Uptake_Regulator"/>
</dbReference>
<evidence type="ECO:0000259" key="2">
    <source>
        <dbReference type="PROSITE" id="PS50048"/>
    </source>
</evidence>
<dbReference type="InterPro" id="IPR036864">
    <property type="entry name" value="Zn2-C6_fun-type_DNA-bd_sf"/>
</dbReference>
<dbReference type="AlphaFoldDB" id="A0A9N9UGD4"/>
<dbReference type="Gene3D" id="4.10.240.10">
    <property type="entry name" value="Zn(2)-C6 fungal-type DNA-binding domain"/>
    <property type="match status" value="1"/>
</dbReference>
<dbReference type="SUPFAM" id="SSF57701">
    <property type="entry name" value="Zn2/Cys6 DNA-binding domain"/>
    <property type="match status" value="1"/>
</dbReference>
<proteinExistence type="predicted"/>
<dbReference type="GO" id="GO:0001228">
    <property type="term" value="F:DNA-binding transcription activator activity, RNA polymerase II-specific"/>
    <property type="evidence" value="ECO:0007669"/>
    <property type="project" value="TreeGrafter"/>
</dbReference>
<comment type="caution">
    <text evidence="3">The sequence shown here is derived from an EMBL/GenBank/DDBJ whole genome shotgun (WGS) entry which is preliminary data.</text>
</comment>
<feature type="domain" description="Zn(2)-C6 fungal-type" evidence="2">
    <location>
        <begin position="28"/>
        <end position="58"/>
    </location>
</feature>
<keyword evidence="4" id="KW-1185">Reference proteome</keyword>
<dbReference type="PROSITE" id="PS50048">
    <property type="entry name" value="ZN2_CY6_FUNGAL_2"/>
    <property type="match status" value="1"/>
</dbReference>
<accession>A0A9N9UGD4</accession>
<reference evidence="3 4" key="2">
    <citation type="submission" date="2021-10" db="EMBL/GenBank/DDBJ databases">
        <authorList>
            <person name="Piombo E."/>
        </authorList>
    </citation>
    <scope>NUCLEOTIDE SEQUENCE [LARGE SCALE GENOMIC DNA]</scope>
</reference>
<evidence type="ECO:0000313" key="4">
    <source>
        <dbReference type="Proteomes" id="UP000754883"/>
    </source>
</evidence>
<dbReference type="Pfam" id="PF00172">
    <property type="entry name" value="Zn_clus"/>
    <property type="match status" value="1"/>
</dbReference>
<dbReference type="InterPro" id="IPR001138">
    <property type="entry name" value="Zn2Cys6_DnaBD"/>
</dbReference>
<dbReference type="PROSITE" id="PS00463">
    <property type="entry name" value="ZN2_CY6_FUNGAL_1"/>
    <property type="match status" value="1"/>
</dbReference>
<protein>
    <recommendedName>
        <fullName evidence="2">Zn(2)-C6 fungal-type domain-containing protein</fullName>
    </recommendedName>
</protein>
<dbReference type="OrthoDB" id="416217at2759"/>
<organism evidence="3 4">
    <name type="scientific">Clonostachys byssicola</name>
    <dbReference type="NCBI Taxonomy" id="160290"/>
    <lineage>
        <taxon>Eukaryota</taxon>
        <taxon>Fungi</taxon>
        <taxon>Dikarya</taxon>
        <taxon>Ascomycota</taxon>
        <taxon>Pezizomycotina</taxon>
        <taxon>Sordariomycetes</taxon>
        <taxon>Hypocreomycetidae</taxon>
        <taxon>Hypocreales</taxon>
        <taxon>Bionectriaceae</taxon>
        <taxon>Clonostachys</taxon>
    </lineage>
</organism>
<dbReference type="CDD" id="cd00067">
    <property type="entry name" value="GAL4"/>
    <property type="match status" value="1"/>
</dbReference>
<evidence type="ECO:0000313" key="3">
    <source>
        <dbReference type="EMBL" id="CAG9990260.1"/>
    </source>
</evidence>
<sequence>MSRQTMSSAPEGEALVIRRRPHYKSRTGCQRCRARRVKCDEQHPSCVNCLKRGVKCDYIQQAADQQTHEHQELALEKPPYLDLEMFHHFCALTAYTLSTETPVRDMWRIHVPQLALGADYIMDGICAFAALHKAHQEPDRRESLLYHATRYHTSSLEKGLPLVPLITPENGSSMYIFSLLTLFFNLARPRRLDDSIMLGSGLLPGPVHLLRGTHLIRESHHALDRSPVALVFQSTEKIFSYWKTHTPIEHPALSELHSRIVSLNDKDKERQRVLLGAIHTLSRSYTFRDDIYNIEDKFRGYYTWLYEVGEGYLNLLSEANNEAMCILVFFAPLLRDLEAESWWIEGWSSYISGEVYSLLGEDFRPWIAWPIEQIGWVPPAQT</sequence>
<name>A0A9N9UGD4_9HYPO</name>
<dbReference type="SMART" id="SM00066">
    <property type="entry name" value="GAL4"/>
    <property type="match status" value="1"/>
</dbReference>
<dbReference type="Proteomes" id="UP000754883">
    <property type="component" value="Unassembled WGS sequence"/>
</dbReference>
<gene>
    <name evidence="3" type="ORF">CBYS24578_00012489</name>
</gene>
<keyword evidence="1" id="KW-0539">Nucleus</keyword>
<dbReference type="PANTHER" id="PTHR47784:SF5">
    <property type="entry name" value="STEROL UPTAKE CONTROL PROTEIN 2"/>
    <property type="match status" value="1"/>
</dbReference>
<dbReference type="GO" id="GO:0008270">
    <property type="term" value="F:zinc ion binding"/>
    <property type="evidence" value="ECO:0007669"/>
    <property type="project" value="InterPro"/>
</dbReference>